<organism evidence="2 3">
    <name type="scientific">Crateriforma conspicua</name>
    <dbReference type="NCBI Taxonomy" id="2527996"/>
    <lineage>
        <taxon>Bacteria</taxon>
        <taxon>Pseudomonadati</taxon>
        <taxon>Planctomycetota</taxon>
        <taxon>Planctomycetia</taxon>
        <taxon>Planctomycetales</taxon>
        <taxon>Planctomycetaceae</taxon>
        <taxon>Crateriforma</taxon>
    </lineage>
</organism>
<feature type="region of interest" description="Disordered" evidence="1">
    <location>
        <begin position="1"/>
        <end position="22"/>
    </location>
</feature>
<evidence type="ECO:0000313" key="2">
    <source>
        <dbReference type="EMBL" id="TWT70509.1"/>
    </source>
</evidence>
<name>A0A5C5Y6D7_9PLAN</name>
<dbReference type="RefSeq" id="WP_146439359.1">
    <property type="nucleotide sequence ID" value="NZ_SJPL01000001.1"/>
</dbReference>
<gene>
    <name evidence="2" type="ORF">Pan14r_28160</name>
</gene>
<accession>A0A5C5Y6D7</accession>
<evidence type="ECO:0000313" key="3">
    <source>
        <dbReference type="Proteomes" id="UP000317238"/>
    </source>
</evidence>
<feature type="compositionally biased region" description="Polar residues" evidence="1">
    <location>
        <begin position="1"/>
        <end position="10"/>
    </location>
</feature>
<proteinExistence type="predicted"/>
<dbReference type="EMBL" id="SJPL01000001">
    <property type="protein sequence ID" value="TWT70509.1"/>
    <property type="molecule type" value="Genomic_DNA"/>
</dbReference>
<dbReference type="Proteomes" id="UP000317238">
    <property type="component" value="Unassembled WGS sequence"/>
</dbReference>
<keyword evidence="3" id="KW-1185">Reference proteome</keyword>
<dbReference type="AlphaFoldDB" id="A0A5C5Y6D7"/>
<evidence type="ECO:0000256" key="1">
    <source>
        <dbReference type="SAM" id="MobiDB-lite"/>
    </source>
</evidence>
<reference evidence="2 3" key="1">
    <citation type="submission" date="2019-02" db="EMBL/GenBank/DDBJ databases">
        <title>Deep-cultivation of Planctomycetes and their phenomic and genomic characterization uncovers novel biology.</title>
        <authorList>
            <person name="Wiegand S."/>
            <person name="Jogler M."/>
            <person name="Boedeker C."/>
            <person name="Pinto D."/>
            <person name="Vollmers J."/>
            <person name="Rivas-Marin E."/>
            <person name="Kohn T."/>
            <person name="Peeters S.H."/>
            <person name="Heuer A."/>
            <person name="Rast P."/>
            <person name="Oberbeckmann S."/>
            <person name="Bunk B."/>
            <person name="Jeske O."/>
            <person name="Meyerdierks A."/>
            <person name="Storesund J.E."/>
            <person name="Kallscheuer N."/>
            <person name="Luecker S."/>
            <person name="Lage O.M."/>
            <person name="Pohl T."/>
            <person name="Merkel B.J."/>
            <person name="Hornburger P."/>
            <person name="Mueller R.-W."/>
            <person name="Bruemmer F."/>
            <person name="Labrenz M."/>
            <person name="Spormann A.M."/>
            <person name="Op Den Camp H."/>
            <person name="Overmann J."/>
            <person name="Amann R."/>
            <person name="Jetten M.S.M."/>
            <person name="Mascher T."/>
            <person name="Medema M.H."/>
            <person name="Devos D.P."/>
            <person name="Kaster A.-K."/>
            <person name="Ovreas L."/>
            <person name="Rohde M."/>
            <person name="Galperin M.Y."/>
            <person name="Jogler C."/>
        </authorList>
    </citation>
    <scope>NUCLEOTIDE SEQUENCE [LARGE SCALE GENOMIC DNA]</scope>
    <source>
        <strain evidence="2 3">Pan14r</strain>
    </source>
</reference>
<comment type="caution">
    <text evidence="2">The sequence shown here is derived from an EMBL/GenBank/DDBJ whole genome shotgun (WGS) entry which is preliminary data.</text>
</comment>
<sequence length="61" mass="6886">MQTSDFSKQSPGKLVPVTMQEYPDGPLKPPVSTQTLTFVPNPLPPDVDWDWRAPQKLVHEL</sequence>
<protein>
    <submittedName>
        <fullName evidence="2">Uncharacterized protein</fullName>
    </submittedName>
</protein>
<dbReference type="OrthoDB" id="9813719at2"/>